<dbReference type="SMART" id="SM00391">
    <property type="entry name" value="MBD"/>
    <property type="match status" value="1"/>
</dbReference>
<accession>A0A3N0XYD2</accession>
<dbReference type="PANTHER" id="PTHR16112">
    <property type="entry name" value="METHYL-CPG BINDING PROTEIN, DROSOPHILA"/>
    <property type="match status" value="1"/>
</dbReference>
<evidence type="ECO:0000313" key="3">
    <source>
        <dbReference type="Proteomes" id="UP000281406"/>
    </source>
</evidence>
<comment type="caution">
    <text evidence="2">The sequence shown here is derived from an EMBL/GenBank/DDBJ whole genome shotgun (WGS) entry which is preliminary data.</text>
</comment>
<dbReference type="InterPro" id="IPR001739">
    <property type="entry name" value="Methyl_CpG_DNA-bd"/>
</dbReference>
<dbReference type="GO" id="GO:0005634">
    <property type="term" value="C:nucleus"/>
    <property type="evidence" value="ECO:0007669"/>
    <property type="project" value="TreeGrafter"/>
</dbReference>
<reference evidence="2 3" key="1">
    <citation type="submission" date="2018-10" db="EMBL/GenBank/DDBJ databases">
        <title>Genome assembly for a Yunnan-Guizhou Plateau 3E fish, Anabarilius grahami (Regan), and its evolutionary and genetic applications.</title>
        <authorList>
            <person name="Jiang W."/>
        </authorList>
    </citation>
    <scope>NUCLEOTIDE SEQUENCE [LARGE SCALE GENOMIC DNA]</scope>
    <source>
        <strain evidence="2">AG-KIZ</strain>
        <tissue evidence="2">Muscle</tissue>
    </source>
</reference>
<gene>
    <name evidence="2" type="ORF">DPX16_4048</name>
</gene>
<sequence>MRVRLANRNLKYCFQEQGTARVETLLTRHDRLSACGEFHRSIPVHLRGPLRIVCQDGFVELDVCEQKMTGGSESAAGEKDGGTALIAQIPVGWQRKVEDGVVSYISPSGTVLQSVDEVRVYLRTDGTCKCGLECPLVPNKVFNFDPAAMVQAPGHHSSKIEEDMTKLCNHRRKVDAMAALCQSMQPSQLPPPAQATGIAS</sequence>
<dbReference type="GO" id="GO:0010369">
    <property type="term" value="C:chromocenter"/>
    <property type="evidence" value="ECO:0007669"/>
    <property type="project" value="TreeGrafter"/>
</dbReference>
<name>A0A3N0XYD2_ANAGA</name>
<dbReference type="EMBL" id="RJVU01057277">
    <property type="protein sequence ID" value="ROK31097.1"/>
    <property type="molecule type" value="Genomic_DNA"/>
</dbReference>
<dbReference type="Proteomes" id="UP000281406">
    <property type="component" value="Unassembled WGS sequence"/>
</dbReference>
<evidence type="ECO:0000259" key="1">
    <source>
        <dbReference type="PROSITE" id="PS50982"/>
    </source>
</evidence>
<dbReference type="PANTHER" id="PTHR16112:SF17">
    <property type="entry name" value="METHYL-CPG-BINDING DOMAIN PROTEIN 6"/>
    <property type="match status" value="1"/>
</dbReference>
<dbReference type="SUPFAM" id="SSF54171">
    <property type="entry name" value="DNA-binding domain"/>
    <property type="match status" value="1"/>
</dbReference>
<dbReference type="PROSITE" id="PS50982">
    <property type="entry name" value="MBD"/>
    <property type="match status" value="1"/>
</dbReference>
<proteinExistence type="predicted"/>
<feature type="domain" description="MBD" evidence="1">
    <location>
        <begin position="79"/>
        <end position="149"/>
    </location>
</feature>
<organism evidence="2 3">
    <name type="scientific">Anabarilius grahami</name>
    <name type="common">Kanglang fish</name>
    <name type="synonym">Barilius grahami</name>
    <dbReference type="NCBI Taxonomy" id="495550"/>
    <lineage>
        <taxon>Eukaryota</taxon>
        <taxon>Metazoa</taxon>
        <taxon>Chordata</taxon>
        <taxon>Craniata</taxon>
        <taxon>Vertebrata</taxon>
        <taxon>Euteleostomi</taxon>
        <taxon>Actinopterygii</taxon>
        <taxon>Neopterygii</taxon>
        <taxon>Teleostei</taxon>
        <taxon>Ostariophysi</taxon>
        <taxon>Cypriniformes</taxon>
        <taxon>Xenocyprididae</taxon>
        <taxon>Xenocypridinae</taxon>
        <taxon>Xenocypridinae incertae sedis</taxon>
        <taxon>Anabarilius</taxon>
    </lineage>
</organism>
<keyword evidence="3" id="KW-1185">Reference proteome</keyword>
<protein>
    <submittedName>
        <fullName evidence="2">Methyl-CpG-binding domain protein 5</fullName>
    </submittedName>
</protein>
<dbReference type="AlphaFoldDB" id="A0A3N0XYD2"/>
<evidence type="ECO:0000313" key="2">
    <source>
        <dbReference type="EMBL" id="ROK31097.1"/>
    </source>
</evidence>
<dbReference type="GO" id="GO:0003682">
    <property type="term" value="F:chromatin binding"/>
    <property type="evidence" value="ECO:0007669"/>
    <property type="project" value="TreeGrafter"/>
</dbReference>
<dbReference type="InterPro" id="IPR016177">
    <property type="entry name" value="DNA-bd_dom_sf"/>
</dbReference>
<dbReference type="GO" id="GO:0003677">
    <property type="term" value="F:DNA binding"/>
    <property type="evidence" value="ECO:0007669"/>
    <property type="project" value="InterPro"/>
</dbReference>
<dbReference type="OrthoDB" id="641149at2759"/>